<dbReference type="Proteomes" id="UP000294114">
    <property type="component" value="Unassembled WGS sequence"/>
</dbReference>
<organism evidence="1 2">
    <name type="scientific">Micromonospora kangleipakensis</name>
    <dbReference type="NCBI Taxonomy" id="1077942"/>
    <lineage>
        <taxon>Bacteria</taxon>
        <taxon>Bacillati</taxon>
        <taxon>Actinomycetota</taxon>
        <taxon>Actinomycetes</taxon>
        <taxon>Micromonosporales</taxon>
        <taxon>Micromonosporaceae</taxon>
        <taxon>Micromonospora</taxon>
    </lineage>
</organism>
<proteinExistence type="predicted"/>
<protein>
    <submittedName>
        <fullName evidence="1">Uncharacterized protein</fullName>
    </submittedName>
</protein>
<reference evidence="1 2" key="1">
    <citation type="submission" date="2019-02" db="EMBL/GenBank/DDBJ databases">
        <title>Sequencing the genomes of 1000 actinobacteria strains.</title>
        <authorList>
            <person name="Klenk H.-P."/>
        </authorList>
    </citation>
    <scope>NUCLEOTIDE SEQUENCE [LARGE SCALE GENOMIC DNA]</scope>
    <source>
        <strain evidence="1 2">DSM 45612</strain>
    </source>
</reference>
<evidence type="ECO:0000313" key="2">
    <source>
        <dbReference type="Proteomes" id="UP000294114"/>
    </source>
</evidence>
<gene>
    <name evidence="1" type="ORF">EV384_3501</name>
</gene>
<comment type="caution">
    <text evidence="1">The sequence shown here is derived from an EMBL/GenBank/DDBJ whole genome shotgun (WGS) entry which is preliminary data.</text>
</comment>
<evidence type="ECO:0000313" key="1">
    <source>
        <dbReference type="EMBL" id="RZU74993.1"/>
    </source>
</evidence>
<keyword evidence="2" id="KW-1185">Reference proteome</keyword>
<dbReference type="OrthoDB" id="5175112at2"/>
<accession>A0A4Q8BCW8</accession>
<sequence>MPHPDEPALVVYVAENSSGVALAVYDATDPAVAGAALQAAAAEISQIRHPDEPTWSLPNWCEVLDEDGVPVLHLDMKDEIRYAALIVRIILDALAAAGVDGKLEPKRQPEDPFEYDPRAARFTDMEPLSELDARGLPSGFPDGFPVPEEATLVQAGRSRDGTGEHAAWRRSTGPFTGYLDRLRAYGCTFGAVPRPLTADGTVRYTLWRDGAGGSVTLYQSEARSTHSPLYWYVSVVWQRQAEPPAVAVEPDEARDTRPLPSGPAAVREVAEFLLPPELVPGYEAVAAIATAGHALEQLVSARPDPADRRPAPAMVAARFAPVLGRLDPGQLTMVRHTCLTMVANLVAAGRRPRSIGLNLVPDEDGHLYAADIRERAPGVVEPKLIPVLETGLALVKGGPMVAEALAGVPGSAVRPPADRYVWLFAGLEPEQLTAARDACWRIFED</sequence>
<dbReference type="AlphaFoldDB" id="A0A4Q8BCW8"/>
<dbReference type="RefSeq" id="WP_130334666.1">
    <property type="nucleotide sequence ID" value="NZ_SHLD01000001.1"/>
</dbReference>
<dbReference type="EMBL" id="SHLD01000001">
    <property type="protein sequence ID" value="RZU74993.1"/>
    <property type="molecule type" value="Genomic_DNA"/>
</dbReference>
<name>A0A4Q8BCW8_9ACTN</name>